<gene>
    <name evidence="1" type="ORF">INT47_011722</name>
</gene>
<keyword evidence="2" id="KW-1185">Reference proteome</keyword>
<evidence type="ECO:0000313" key="1">
    <source>
        <dbReference type="EMBL" id="KAG2203628.1"/>
    </source>
</evidence>
<sequence>MFSSVQKSRHKTYAQAAKAKTVSLLHAESFLPTPDETRYSRIHQTRIYRSSQAPGAYLFYITACKSRYNDQQCMIELKNQHPKVHACVPLSDGNTRYLEVYVTPDNDLNNIRKEGIVFIEASLKFIPCKAVDDQAQIVNYS</sequence>
<organism evidence="1 2">
    <name type="scientific">Mucor saturninus</name>
    <dbReference type="NCBI Taxonomy" id="64648"/>
    <lineage>
        <taxon>Eukaryota</taxon>
        <taxon>Fungi</taxon>
        <taxon>Fungi incertae sedis</taxon>
        <taxon>Mucoromycota</taxon>
        <taxon>Mucoromycotina</taxon>
        <taxon>Mucoromycetes</taxon>
        <taxon>Mucorales</taxon>
        <taxon>Mucorineae</taxon>
        <taxon>Mucoraceae</taxon>
        <taxon>Mucor</taxon>
    </lineage>
</organism>
<protein>
    <submittedName>
        <fullName evidence="1">Uncharacterized protein</fullName>
    </submittedName>
</protein>
<reference evidence="1" key="1">
    <citation type="submission" date="2020-12" db="EMBL/GenBank/DDBJ databases">
        <title>Metabolic potential, ecology and presence of endohyphal bacteria is reflected in genomic diversity of Mucoromycotina.</title>
        <authorList>
            <person name="Muszewska A."/>
            <person name="Okrasinska A."/>
            <person name="Steczkiewicz K."/>
            <person name="Drgas O."/>
            <person name="Orlowska M."/>
            <person name="Perlinska-Lenart U."/>
            <person name="Aleksandrzak-Piekarczyk T."/>
            <person name="Szatraj K."/>
            <person name="Zielenkiewicz U."/>
            <person name="Pilsyk S."/>
            <person name="Malc E."/>
            <person name="Mieczkowski P."/>
            <person name="Kruszewska J.S."/>
            <person name="Biernat P."/>
            <person name="Pawlowska J."/>
        </authorList>
    </citation>
    <scope>NUCLEOTIDE SEQUENCE</scope>
    <source>
        <strain evidence="1">WA0000017839</strain>
    </source>
</reference>
<evidence type="ECO:0000313" key="2">
    <source>
        <dbReference type="Proteomes" id="UP000603453"/>
    </source>
</evidence>
<accession>A0A8H7R3M8</accession>
<comment type="caution">
    <text evidence="1">The sequence shown here is derived from an EMBL/GenBank/DDBJ whole genome shotgun (WGS) entry which is preliminary data.</text>
</comment>
<dbReference type="AlphaFoldDB" id="A0A8H7R3M8"/>
<name>A0A8H7R3M8_9FUNG</name>
<dbReference type="Proteomes" id="UP000603453">
    <property type="component" value="Unassembled WGS sequence"/>
</dbReference>
<dbReference type="EMBL" id="JAEPRD010000050">
    <property type="protein sequence ID" value="KAG2203628.1"/>
    <property type="molecule type" value="Genomic_DNA"/>
</dbReference>
<proteinExistence type="predicted"/>
<dbReference type="OrthoDB" id="2264205at2759"/>